<organism evidence="2">
    <name type="scientific">marine sediment metagenome</name>
    <dbReference type="NCBI Taxonomy" id="412755"/>
    <lineage>
        <taxon>unclassified sequences</taxon>
        <taxon>metagenomes</taxon>
        <taxon>ecological metagenomes</taxon>
    </lineage>
</organism>
<dbReference type="NCBIfam" id="TIGR04306">
    <property type="entry name" value="salvage_TenA"/>
    <property type="match status" value="1"/>
</dbReference>
<protein>
    <recommendedName>
        <fullName evidence="1">Thiaminase-2/PQQC domain-containing protein</fullName>
    </recommendedName>
</protein>
<accession>A0A0F9HPA8</accession>
<dbReference type="InterPro" id="IPR016084">
    <property type="entry name" value="Haem_Oase-like_multi-hlx"/>
</dbReference>
<gene>
    <name evidence="2" type="ORF">LCGC14_2039770</name>
</gene>
<reference evidence="2" key="1">
    <citation type="journal article" date="2015" name="Nature">
        <title>Complex archaea that bridge the gap between prokaryotes and eukaryotes.</title>
        <authorList>
            <person name="Spang A."/>
            <person name="Saw J.H."/>
            <person name="Jorgensen S.L."/>
            <person name="Zaremba-Niedzwiedzka K."/>
            <person name="Martijn J."/>
            <person name="Lind A.E."/>
            <person name="van Eijk R."/>
            <person name="Schleper C."/>
            <person name="Guy L."/>
            <person name="Ettema T.J."/>
        </authorList>
    </citation>
    <scope>NUCLEOTIDE SEQUENCE</scope>
</reference>
<dbReference type="InterPro" id="IPR027574">
    <property type="entry name" value="Thiaminase_II"/>
</dbReference>
<feature type="non-terminal residue" evidence="2">
    <location>
        <position position="1"/>
    </location>
</feature>
<dbReference type="AlphaFoldDB" id="A0A0F9HPA8"/>
<dbReference type="SUPFAM" id="SSF48613">
    <property type="entry name" value="Heme oxygenase-like"/>
    <property type="match status" value="1"/>
</dbReference>
<dbReference type="CDD" id="cd19366">
    <property type="entry name" value="TenA_C_BhTenA-like"/>
    <property type="match status" value="1"/>
</dbReference>
<proteinExistence type="predicted"/>
<evidence type="ECO:0000313" key="2">
    <source>
        <dbReference type="EMBL" id="KKL76952.1"/>
    </source>
</evidence>
<dbReference type="Gene3D" id="1.20.910.10">
    <property type="entry name" value="Heme oxygenase-like"/>
    <property type="match status" value="1"/>
</dbReference>
<dbReference type="Pfam" id="PF03070">
    <property type="entry name" value="TENA_THI-4"/>
    <property type="match status" value="1"/>
</dbReference>
<evidence type="ECO:0000259" key="1">
    <source>
        <dbReference type="Pfam" id="PF03070"/>
    </source>
</evidence>
<dbReference type="InterPro" id="IPR004305">
    <property type="entry name" value="Thiaminase-2/PQQC"/>
</dbReference>
<dbReference type="PANTHER" id="PTHR43198">
    <property type="entry name" value="BIFUNCTIONAL TH2 PROTEIN"/>
    <property type="match status" value="1"/>
</dbReference>
<dbReference type="InterPro" id="IPR050967">
    <property type="entry name" value="Thiamine_Salvage_TenA"/>
</dbReference>
<dbReference type="GO" id="GO:0050334">
    <property type="term" value="F:thiaminase activity"/>
    <property type="evidence" value="ECO:0007669"/>
    <property type="project" value="InterPro"/>
</dbReference>
<dbReference type="GO" id="GO:0006772">
    <property type="term" value="P:thiamine metabolic process"/>
    <property type="evidence" value="ECO:0007669"/>
    <property type="project" value="InterPro"/>
</dbReference>
<feature type="domain" description="Thiaminase-2/PQQC" evidence="1">
    <location>
        <begin position="1"/>
        <end position="184"/>
    </location>
</feature>
<dbReference type="GO" id="GO:0005829">
    <property type="term" value="C:cytosol"/>
    <property type="evidence" value="ECO:0007669"/>
    <property type="project" value="TreeGrafter"/>
</dbReference>
<dbReference type="EMBL" id="LAZR01023893">
    <property type="protein sequence ID" value="KKL76952.1"/>
    <property type="molecule type" value="Genomic_DNA"/>
</dbReference>
<name>A0A0F9HPA8_9ZZZZ</name>
<comment type="caution">
    <text evidence="2">The sequence shown here is derived from an EMBL/GenBank/DDBJ whole genome shotgun (WGS) entry which is preliminary data.</text>
</comment>
<dbReference type="PANTHER" id="PTHR43198:SF2">
    <property type="entry name" value="SI:CH1073-67J19.1-RELATED"/>
    <property type="match status" value="1"/>
</dbReference>
<sequence length="190" mass="22022">LDIEKFKLWVRQDYLFLIDYARLLALAVARVPDLDSMRRFADLVHSTLNVEMDLHRSYAAEFGISVAELEAEEKAPTTRGYTDFLLRVAALDDFSELIAALLPCMWGFSDIGQRLAQGPGPADERYAKWIEMYSSEEFAEPADWCRALVDRVAAGLPEDTLRRMEDAFLTSSRYELLFWEMAWRQERWPV</sequence>